<organism evidence="1 2">
    <name type="scientific">Shouchella lonarensis</name>
    <dbReference type="NCBI Taxonomy" id="1464122"/>
    <lineage>
        <taxon>Bacteria</taxon>
        <taxon>Bacillati</taxon>
        <taxon>Bacillota</taxon>
        <taxon>Bacilli</taxon>
        <taxon>Bacillales</taxon>
        <taxon>Bacillaceae</taxon>
        <taxon>Shouchella</taxon>
    </lineage>
</organism>
<protein>
    <submittedName>
        <fullName evidence="1">Uncharacterized protein</fullName>
    </submittedName>
</protein>
<dbReference type="Proteomes" id="UP000242662">
    <property type="component" value="Unassembled WGS sequence"/>
</dbReference>
<evidence type="ECO:0000313" key="2">
    <source>
        <dbReference type="Proteomes" id="UP000242662"/>
    </source>
</evidence>
<keyword evidence="2" id="KW-1185">Reference proteome</keyword>
<accession>A0A1G6N193</accession>
<name>A0A1G6N193_9BACI</name>
<dbReference type="STRING" id="1464122.SAMN05421737_11171"/>
<gene>
    <name evidence="1" type="ORF">SAMN05421737_11171</name>
</gene>
<dbReference type="AlphaFoldDB" id="A0A1G6N193"/>
<dbReference type="EMBL" id="FMYM01000011">
    <property type="protein sequence ID" value="SDC61602.1"/>
    <property type="molecule type" value="Genomic_DNA"/>
</dbReference>
<reference evidence="2" key="1">
    <citation type="submission" date="2016-09" db="EMBL/GenBank/DDBJ databases">
        <authorList>
            <person name="Varghese N."/>
            <person name="Submissions S."/>
        </authorList>
    </citation>
    <scope>NUCLEOTIDE SEQUENCE [LARGE SCALE GENOMIC DNA]</scope>
    <source>
        <strain evidence="2">25nlg</strain>
    </source>
</reference>
<sequence length="110" mass="12721">MSDMKVFECGCSSIRYYRSKNGCEFRFGGTIITGNEDLALICDVVSDTDPRAGLFEICNISNMDKEETYHLLWSIFHDLSRAGLDVSRCKPWNVWFDWIEEFFEGKGVKE</sequence>
<dbReference type="RefSeq" id="WP_090776468.1">
    <property type="nucleotide sequence ID" value="NZ_FMYM01000011.1"/>
</dbReference>
<proteinExistence type="predicted"/>
<evidence type="ECO:0000313" key="1">
    <source>
        <dbReference type="EMBL" id="SDC61602.1"/>
    </source>
</evidence>